<dbReference type="AlphaFoldDB" id="A0A179G764"/>
<dbReference type="STRING" id="1380566.A0A179G764"/>
<dbReference type="EMBL" id="LSBJ02000001">
    <property type="protein sequence ID" value="OAQ73635.1"/>
    <property type="molecule type" value="Genomic_DNA"/>
</dbReference>
<name>A0A179G764_METCM</name>
<evidence type="ECO:0000313" key="5">
    <source>
        <dbReference type="Proteomes" id="UP000078397"/>
    </source>
</evidence>
<dbReference type="InterPro" id="IPR019197">
    <property type="entry name" value="Biotin-prot_ligase_N"/>
</dbReference>
<dbReference type="SUPFAM" id="SSF55681">
    <property type="entry name" value="Class II aaRS and biotin synthetases"/>
    <property type="match status" value="1"/>
</dbReference>
<proteinExistence type="inferred from homology"/>
<dbReference type="InterPro" id="IPR004143">
    <property type="entry name" value="BPL_LPL_catalytic"/>
</dbReference>
<dbReference type="PROSITE" id="PS51733">
    <property type="entry name" value="BPL_LPL_CATALYTIC"/>
    <property type="match status" value="1"/>
</dbReference>
<gene>
    <name evidence="4" type="ORF">VFPPC_01307</name>
</gene>
<accession>A0A179G764</accession>
<dbReference type="Pfam" id="PF03099">
    <property type="entry name" value="BPL_LplA_LipB"/>
    <property type="match status" value="1"/>
</dbReference>
<dbReference type="InterPro" id="IPR029062">
    <property type="entry name" value="Class_I_gatase-like"/>
</dbReference>
<feature type="domain" description="BPL/LPL catalytic" evidence="3">
    <location>
        <begin position="386"/>
        <end position="588"/>
    </location>
</feature>
<dbReference type="GO" id="GO:0005737">
    <property type="term" value="C:cytoplasm"/>
    <property type="evidence" value="ECO:0007669"/>
    <property type="project" value="TreeGrafter"/>
</dbReference>
<dbReference type="GeneID" id="28845151"/>
<dbReference type="Gene3D" id="3.30.930.10">
    <property type="entry name" value="Bira Bifunctional Protein, Domain 2"/>
    <property type="match status" value="1"/>
</dbReference>
<evidence type="ECO:0000313" key="4">
    <source>
        <dbReference type="EMBL" id="OAQ73635.1"/>
    </source>
</evidence>
<evidence type="ECO:0000259" key="3">
    <source>
        <dbReference type="PROSITE" id="PS51733"/>
    </source>
</evidence>
<dbReference type="Proteomes" id="UP000078397">
    <property type="component" value="Unassembled WGS sequence"/>
</dbReference>
<keyword evidence="5" id="KW-1185">Reference proteome</keyword>
<dbReference type="InterPro" id="IPR004408">
    <property type="entry name" value="Biotin_CoA_COase_ligase"/>
</dbReference>
<dbReference type="Gene3D" id="3.40.50.880">
    <property type="match status" value="1"/>
</dbReference>
<organism evidence="4 5">
    <name type="scientific">Pochonia chlamydosporia 170</name>
    <dbReference type="NCBI Taxonomy" id="1380566"/>
    <lineage>
        <taxon>Eukaryota</taxon>
        <taxon>Fungi</taxon>
        <taxon>Dikarya</taxon>
        <taxon>Ascomycota</taxon>
        <taxon>Pezizomycotina</taxon>
        <taxon>Sordariomycetes</taxon>
        <taxon>Hypocreomycetidae</taxon>
        <taxon>Hypocreales</taxon>
        <taxon>Clavicipitaceae</taxon>
        <taxon>Pochonia</taxon>
    </lineage>
</organism>
<dbReference type="GO" id="GO:0004077">
    <property type="term" value="F:biotin--[biotin carboxyl-carrier protein] ligase activity"/>
    <property type="evidence" value="ECO:0007669"/>
    <property type="project" value="EnsemblFungi"/>
</dbReference>
<dbReference type="RefSeq" id="XP_018149718.1">
    <property type="nucleotide sequence ID" value="XM_018281157.1"/>
</dbReference>
<comment type="caution">
    <text evidence="4">The sequence shown here is derived from an EMBL/GenBank/DDBJ whole genome shotgun (WGS) entry which is preliminary data.</text>
</comment>
<dbReference type="PANTHER" id="PTHR12835:SF5">
    <property type="entry name" value="BIOTIN--PROTEIN LIGASE"/>
    <property type="match status" value="1"/>
</dbReference>
<dbReference type="KEGG" id="pchm:VFPPC_01307"/>
<dbReference type="Pfam" id="PF09825">
    <property type="entry name" value="BPL_N"/>
    <property type="match status" value="1"/>
</dbReference>
<comment type="similarity">
    <text evidence="1">Belongs to the biotin--protein ligase family.</text>
</comment>
<dbReference type="OrthoDB" id="10250105at2759"/>
<protein>
    <submittedName>
        <fullName evidence="4">Biotin apo-protein ligase</fullName>
    </submittedName>
</protein>
<dbReference type="NCBIfam" id="TIGR00121">
    <property type="entry name" value="birA_ligase"/>
    <property type="match status" value="1"/>
</dbReference>
<sequence length="669" mass="73366">MTPRRLNVLVYTGTGTTSESVRQCMYSLRRLLSPNYAVIPISESVLLKEPWASTCALLVIPGGADLGYCRVLNGEGNRHISDFVRRGGSYLGLCAGGYYGSSKCEFEVGNKPLEVIGSRELGFFPGTCRGGAFKGFEYHSEKGARAAVLKVTKGAFKDSIPEKFASYYNGGGVFVDVDKVTGRKVEVLASYDEDLDVDGGDGKAALVLCHIGDGKALLSGPHPEFSPANLSPQPTIPGYDNLIVKLQEDDAARLAFLGACLEKLGLEVSAENESLPTLSNLHLSAVDNSQVSELLCSWSDVIDKENGEEFITGEADKFRIQSDEDGLTLEDLQRSLPGADDHPTGETGIVDYGAITKNIIAHERALPTKEMTPRFNHKLYYSSLRRFQRIEDRAEDWGNMLMYGDVITSTNSLLEKNPKLISKLPTGFTFSAATQVAGRGRGTNVWVAPPGGLMFSTIINHPAYLAASRPVVFIQYIAAIAIVEAIQSYDVGYENLPIKLKWPNDIYALDPTKPASSKTYVKIGGILSQCGYCDGSYQIVLGIGINAINPRPTTSISDLLPPNASPLHLETLLARIVTRLESLHAQFRREGFSENLERRYYRHWLHTGQAISLEAEGGVRARVLGITRDWGMLRVEETDAEGRGTGKMWTLQSDENSFDFWKGLVRRKQ</sequence>
<dbReference type="SUPFAM" id="SSF52317">
    <property type="entry name" value="Class I glutamine amidotransferase-like"/>
    <property type="match status" value="1"/>
</dbReference>
<dbReference type="CDD" id="cd03144">
    <property type="entry name" value="GATase1_ScBLP_like"/>
    <property type="match status" value="1"/>
</dbReference>
<evidence type="ECO:0000256" key="1">
    <source>
        <dbReference type="ARBA" id="ARBA00009934"/>
    </source>
</evidence>
<dbReference type="InterPro" id="IPR045864">
    <property type="entry name" value="aa-tRNA-synth_II/BPL/LPL"/>
</dbReference>
<evidence type="ECO:0000256" key="2">
    <source>
        <dbReference type="ARBA" id="ARBA00022598"/>
    </source>
</evidence>
<dbReference type="PANTHER" id="PTHR12835">
    <property type="entry name" value="BIOTIN PROTEIN LIGASE"/>
    <property type="match status" value="1"/>
</dbReference>
<keyword evidence="2 4" id="KW-0436">Ligase</keyword>
<reference evidence="4 5" key="1">
    <citation type="journal article" date="2016" name="PLoS Pathog.">
        <title>Biosynthesis of antibiotic leucinostatins in bio-control fungus Purpureocillium lilacinum and their inhibition on phytophthora revealed by genome mining.</title>
        <authorList>
            <person name="Wang G."/>
            <person name="Liu Z."/>
            <person name="Lin R."/>
            <person name="Li E."/>
            <person name="Mao Z."/>
            <person name="Ling J."/>
            <person name="Yang Y."/>
            <person name="Yin W.B."/>
            <person name="Xie B."/>
        </authorList>
    </citation>
    <scope>NUCLEOTIDE SEQUENCE [LARGE SCALE GENOMIC DNA]</scope>
    <source>
        <strain evidence="4">170</strain>
    </source>
</reference>